<protein>
    <submittedName>
        <fullName evidence="7">Tyrosine-type recombinase/integrase</fullName>
    </submittedName>
</protein>
<evidence type="ECO:0000256" key="3">
    <source>
        <dbReference type="ARBA" id="ARBA00023172"/>
    </source>
</evidence>
<feature type="domain" description="Tyr recombinase" evidence="5">
    <location>
        <begin position="209"/>
        <end position="397"/>
    </location>
</feature>
<comment type="similarity">
    <text evidence="1">Belongs to the 'phage' integrase family.</text>
</comment>
<evidence type="ECO:0000256" key="1">
    <source>
        <dbReference type="ARBA" id="ARBA00008857"/>
    </source>
</evidence>
<comment type="caution">
    <text evidence="7">The sequence shown here is derived from an EMBL/GenBank/DDBJ whole genome shotgun (WGS) entry which is preliminary data.</text>
</comment>
<dbReference type="SUPFAM" id="SSF56349">
    <property type="entry name" value="DNA breaking-rejoining enzymes"/>
    <property type="match status" value="1"/>
</dbReference>
<dbReference type="CDD" id="cd01188">
    <property type="entry name" value="INT_RitA_C_like"/>
    <property type="match status" value="1"/>
</dbReference>
<evidence type="ECO:0000259" key="6">
    <source>
        <dbReference type="PROSITE" id="PS51900"/>
    </source>
</evidence>
<evidence type="ECO:0000256" key="2">
    <source>
        <dbReference type="ARBA" id="ARBA00023125"/>
    </source>
</evidence>
<dbReference type="Gene3D" id="1.10.150.130">
    <property type="match status" value="1"/>
</dbReference>
<feature type="domain" description="Core-binding (CB)" evidence="6">
    <location>
        <begin position="104"/>
        <end position="186"/>
    </location>
</feature>
<keyword evidence="3" id="KW-0233">DNA recombination</keyword>
<organism evidence="7 8">
    <name type="scientific">Niallia hominis</name>
    <dbReference type="NCBI Taxonomy" id="3133173"/>
    <lineage>
        <taxon>Bacteria</taxon>
        <taxon>Bacillati</taxon>
        <taxon>Bacillota</taxon>
        <taxon>Bacilli</taxon>
        <taxon>Bacillales</taxon>
        <taxon>Bacillaceae</taxon>
        <taxon>Niallia</taxon>
    </lineage>
</organism>
<dbReference type="InterPro" id="IPR002104">
    <property type="entry name" value="Integrase_catalytic"/>
</dbReference>
<evidence type="ECO:0000313" key="7">
    <source>
        <dbReference type="EMBL" id="MEQ2467004.1"/>
    </source>
</evidence>
<dbReference type="InterPro" id="IPR011010">
    <property type="entry name" value="DNA_brk_join_enz"/>
</dbReference>
<dbReference type="PANTHER" id="PTHR30349">
    <property type="entry name" value="PHAGE INTEGRASE-RELATED"/>
    <property type="match status" value="1"/>
</dbReference>
<reference evidence="7 8" key="1">
    <citation type="submission" date="2024-03" db="EMBL/GenBank/DDBJ databases">
        <title>Human intestinal bacterial collection.</title>
        <authorList>
            <person name="Pauvert C."/>
            <person name="Hitch T.C.A."/>
            <person name="Clavel T."/>
        </authorList>
    </citation>
    <scope>NUCLEOTIDE SEQUENCE [LARGE SCALE GENOMIC DNA]</scope>
    <source>
        <strain evidence="7 8">CLA-SR-H024</strain>
    </source>
</reference>
<dbReference type="Pfam" id="PF13102">
    <property type="entry name" value="Phage_int_SAM_5"/>
    <property type="match status" value="1"/>
</dbReference>
<dbReference type="Gene3D" id="1.10.443.10">
    <property type="entry name" value="Intergrase catalytic core"/>
    <property type="match status" value="1"/>
</dbReference>
<evidence type="ECO:0000259" key="5">
    <source>
        <dbReference type="PROSITE" id="PS51898"/>
    </source>
</evidence>
<evidence type="ECO:0000256" key="4">
    <source>
        <dbReference type="PROSITE-ProRule" id="PRU01248"/>
    </source>
</evidence>
<dbReference type="Pfam" id="PF00589">
    <property type="entry name" value="Phage_integrase"/>
    <property type="match status" value="1"/>
</dbReference>
<dbReference type="EMBL" id="JBBMFN010000039">
    <property type="protein sequence ID" value="MEQ2467004.1"/>
    <property type="molecule type" value="Genomic_DNA"/>
</dbReference>
<evidence type="ECO:0000313" key="8">
    <source>
        <dbReference type="Proteomes" id="UP001465426"/>
    </source>
</evidence>
<dbReference type="InterPro" id="IPR044068">
    <property type="entry name" value="CB"/>
</dbReference>
<dbReference type="PROSITE" id="PS51900">
    <property type="entry name" value="CB"/>
    <property type="match status" value="1"/>
</dbReference>
<dbReference type="InterPro" id="IPR013762">
    <property type="entry name" value="Integrase-like_cat_sf"/>
</dbReference>
<dbReference type="RefSeq" id="WP_197030893.1">
    <property type="nucleotide sequence ID" value="NZ_JBBMFN010000039.1"/>
</dbReference>
<dbReference type="InterPro" id="IPR050090">
    <property type="entry name" value="Tyrosine_recombinase_XerCD"/>
</dbReference>
<dbReference type="InterPro" id="IPR025269">
    <property type="entry name" value="SAM-like_dom"/>
</dbReference>
<keyword evidence="8" id="KW-1185">Reference proteome</keyword>
<sequence>MDFKKLVSLCQDELISREYGGMHYLKIKTEWDRLQQWMKEHQHTDFSESIGFAYCDEVFGDHILTKIVNKKDRVRLRAVRMLISYQKDGDFEFRTPRVERIFDGEIGKIIESYLSYASNVLHLSDETIRNKKQYLYEFHMFLNGRSLVLEELNVDIVENFFKSMDYSPASRHNSGSTLRIFLRHAYDNGLTKKDCSIFVLADNYKKHCKIPTTYEEQEISSVIASVERSSSIGKRDYLILLLAAEYGWRTKDIVSFRFTQIDWDNNVISFNQSKTDIPVEYPLLSSVGNAIIDYLKHGRPKTNAEEIIVAADTVKKGQPLSPPTVHSIVSKYMGKANIKNWKAKKHGAHSLRHSLATNMLKRNVSMPVISTVMGHQNTETTKIYLAVDVKKLKQCPLPMPELHSAHFRWEVQ</sequence>
<gene>
    <name evidence="7" type="ORF">WMO63_15205</name>
</gene>
<dbReference type="PROSITE" id="PS51898">
    <property type="entry name" value="TYR_RECOMBINASE"/>
    <property type="match status" value="1"/>
</dbReference>
<dbReference type="Proteomes" id="UP001465426">
    <property type="component" value="Unassembled WGS sequence"/>
</dbReference>
<accession>A0ABV1F100</accession>
<keyword evidence="2 4" id="KW-0238">DNA-binding</keyword>
<dbReference type="InterPro" id="IPR010998">
    <property type="entry name" value="Integrase_recombinase_N"/>
</dbReference>
<name>A0ABV1F100_9BACI</name>
<dbReference type="PANTHER" id="PTHR30349:SF41">
    <property type="entry name" value="INTEGRASE_RECOMBINASE PROTEIN MJ0367-RELATED"/>
    <property type="match status" value="1"/>
</dbReference>
<proteinExistence type="inferred from homology"/>